<dbReference type="InterPro" id="IPR038690">
    <property type="entry name" value="NusG_2_sf"/>
</dbReference>
<accession>A0ABN1IV54</accession>
<keyword evidence="1" id="KW-0472">Membrane</keyword>
<dbReference type="Pfam" id="PF07009">
    <property type="entry name" value="NusG_II"/>
    <property type="match status" value="1"/>
</dbReference>
<dbReference type="CDD" id="cd09911">
    <property type="entry name" value="Lin0431_like"/>
    <property type="match status" value="1"/>
</dbReference>
<evidence type="ECO:0000313" key="3">
    <source>
        <dbReference type="Proteomes" id="UP001500339"/>
    </source>
</evidence>
<gene>
    <name evidence="2" type="ORF">GCM10008905_13000</name>
</gene>
<organism evidence="2 3">
    <name type="scientific">Clostridium malenominatum</name>
    <dbReference type="NCBI Taxonomy" id="1539"/>
    <lineage>
        <taxon>Bacteria</taxon>
        <taxon>Bacillati</taxon>
        <taxon>Bacillota</taxon>
        <taxon>Clostridia</taxon>
        <taxon>Eubacteriales</taxon>
        <taxon>Clostridiaceae</taxon>
        <taxon>Clostridium</taxon>
    </lineage>
</organism>
<keyword evidence="3" id="KW-1185">Reference proteome</keyword>
<dbReference type="Proteomes" id="UP001500339">
    <property type="component" value="Unassembled WGS sequence"/>
</dbReference>
<evidence type="ECO:0000313" key="2">
    <source>
        <dbReference type="EMBL" id="GAA0721983.1"/>
    </source>
</evidence>
<dbReference type="Gene3D" id="2.60.320.10">
    <property type="entry name" value="N-utilization substance G protein NusG, insert domain"/>
    <property type="match status" value="1"/>
</dbReference>
<protein>
    <submittedName>
        <fullName evidence="2">NusG domain II-containing protein</fullName>
    </submittedName>
</protein>
<reference evidence="2 3" key="1">
    <citation type="journal article" date="2019" name="Int. J. Syst. Evol. Microbiol.">
        <title>The Global Catalogue of Microorganisms (GCM) 10K type strain sequencing project: providing services to taxonomists for standard genome sequencing and annotation.</title>
        <authorList>
            <consortium name="The Broad Institute Genomics Platform"/>
            <consortium name="The Broad Institute Genome Sequencing Center for Infectious Disease"/>
            <person name="Wu L."/>
            <person name="Ma J."/>
        </authorList>
    </citation>
    <scope>NUCLEOTIDE SEQUENCE [LARGE SCALE GENOMIC DNA]</scope>
    <source>
        <strain evidence="2 3">JCM 1405</strain>
    </source>
</reference>
<dbReference type="RefSeq" id="WP_343767982.1">
    <property type="nucleotide sequence ID" value="NZ_BAAACF010000001.1"/>
</dbReference>
<name>A0ABN1IV54_9CLOT</name>
<feature type="transmembrane region" description="Helical" evidence="1">
    <location>
        <begin position="7"/>
        <end position="26"/>
    </location>
</feature>
<comment type="caution">
    <text evidence="2">The sequence shown here is derived from an EMBL/GenBank/DDBJ whole genome shotgun (WGS) entry which is preliminary data.</text>
</comment>
<keyword evidence="1" id="KW-0812">Transmembrane</keyword>
<keyword evidence="1" id="KW-1133">Transmembrane helix</keyword>
<evidence type="ECO:0000256" key="1">
    <source>
        <dbReference type="SAM" id="Phobius"/>
    </source>
</evidence>
<sequence length="129" mass="14394">MKKGDKIIFLFILIITLGGFLGSYFYKNLINGKDKIAVIKENGKVIKRINLTKLKENEELIVSTEDKHYNKIIIKKDAIYISEADCPDQICVKTGAISKPGDTVVCLPNKLIIAIEGEDVNSEVDSTTY</sequence>
<dbReference type="EMBL" id="BAAACF010000001">
    <property type="protein sequence ID" value="GAA0721983.1"/>
    <property type="molecule type" value="Genomic_DNA"/>
</dbReference>
<proteinExistence type="predicted"/>